<dbReference type="Pfam" id="PF00563">
    <property type="entry name" value="EAL"/>
    <property type="match status" value="1"/>
</dbReference>
<dbReference type="SMART" id="SM00052">
    <property type="entry name" value="EAL"/>
    <property type="match status" value="1"/>
</dbReference>
<dbReference type="PROSITE" id="PS50883">
    <property type="entry name" value="EAL"/>
    <property type="match status" value="1"/>
</dbReference>
<dbReference type="InterPro" id="IPR043128">
    <property type="entry name" value="Rev_trsase/Diguanyl_cyclase"/>
</dbReference>
<dbReference type="PANTHER" id="PTHR33121:SF70">
    <property type="entry name" value="SIGNALING PROTEIN YKOW"/>
    <property type="match status" value="1"/>
</dbReference>
<dbReference type="Gene3D" id="3.30.450.40">
    <property type="match status" value="1"/>
</dbReference>
<dbReference type="CDD" id="cd01949">
    <property type="entry name" value="GGDEF"/>
    <property type="match status" value="1"/>
</dbReference>
<dbReference type="SMART" id="SM00267">
    <property type="entry name" value="GGDEF"/>
    <property type="match status" value="1"/>
</dbReference>
<accession>A0A4U2Z6W2</accession>
<dbReference type="GO" id="GO:0071111">
    <property type="term" value="F:cyclic-guanylate-specific phosphodiesterase activity"/>
    <property type="evidence" value="ECO:0007669"/>
    <property type="project" value="InterPro"/>
</dbReference>
<keyword evidence="1" id="KW-0472">Membrane</keyword>
<keyword evidence="5" id="KW-1185">Reference proteome</keyword>
<dbReference type="RefSeq" id="WP_137012920.1">
    <property type="nucleotide sequence ID" value="NZ_SZPX01000003.1"/>
</dbReference>
<sequence length="851" mass="97396">MFNVDLNKKIFWFIAILIIATNAFLTFYVYQQKQEAIQIRAFAKGETLKDYFISMRSVYHQQFLNSGLDINDSTLGFLPAHAATLISDKFEKLSKDKVTIRNVTDRPRNPKNMADASELEAIKYFKNSPNAKVYIQKIKQGSKDIIHYSAPLIIERYCIECHGKKEDVMPSIIERYNTAYDYKVGDIRGVTSVKIPVENLEQKALETFYNMVFFTWFSTLFLLTIIYFAIKSLTKKEIEQKAILRKEVERKTAYLKRQQSELQHLFSILKTVKDSNQILIKATSVDELIENTALSMHSNTSFANVKISLCENKELVVKSSVGVVEEIEITKVERDVFQNNRYIFLKNFDDTLHEECMEKVKKYEISEIYSLPLRKNHNAQEALGTITIYSTEERGLSKDERDMIDELAGDVGFAINSFYQKEAINKLSFYDSLTNLPNHTLFEKHIMQALESSYKNMKYGALIYMDIDNFKSVNDLMGQDDGNTVLIETANRLAMQLKDVSMISRFGSDKFLVLVENLSSKQESAAVVAKELAKQILEITKEPFTLRDKTFYLTCSIGIALFFDNVETAALLLNQAEYAMRTAKKDGKNVIRFYNHSLQETTKSRSLLIQNIKEALKENQFFVLYQKQFDIEAKPVGAEALIRWQHPTIGVVSPAEFIPLAEESGVIKEIGHFVLNSAADELLSWAEDDVKKEWRISVNVSPLQFSDAGFVDEIKELINTKMIDPNKLRLELTEGVLIDNQKGAMKKIEELNAFGVSLSIDDFGTGYSSLGYLKHLEIDELKIDQSFVFGLLNNNSDKTIVKTIILMGKEFNFEVIAEGVETKEQFELLKEMGCDLFQGYYLAKPCRAEDL</sequence>
<evidence type="ECO:0000313" key="5">
    <source>
        <dbReference type="Proteomes" id="UP000309561"/>
    </source>
</evidence>
<dbReference type="CDD" id="cd01948">
    <property type="entry name" value="EAL"/>
    <property type="match status" value="1"/>
</dbReference>
<reference evidence="4 5" key="1">
    <citation type="submission" date="2019-04" db="EMBL/GenBank/DDBJ databases">
        <title>Sulfurimonas crateris sp. nov. a facultative anaerobic sulfur-oxidizing chemolithautotrophic bacterium isolated from a terrestrial mud vulcano.</title>
        <authorList>
            <person name="Ratnikova N.M."/>
            <person name="Slobodkin A.I."/>
            <person name="Merkel A.Y."/>
            <person name="Novikov A."/>
            <person name="Bonch-Osmolovskaya E.A."/>
            <person name="Slobodkina G.B."/>
        </authorList>
    </citation>
    <scope>NUCLEOTIDE SEQUENCE [LARGE SCALE GENOMIC DNA]</scope>
    <source>
        <strain evidence="4 5">SN118</strain>
    </source>
</reference>
<organism evidence="4 5">
    <name type="scientific">Sulfurimonas crateris</name>
    <dbReference type="NCBI Taxonomy" id="2574727"/>
    <lineage>
        <taxon>Bacteria</taxon>
        <taxon>Pseudomonadati</taxon>
        <taxon>Campylobacterota</taxon>
        <taxon>Epsilonproteobacteria</taxon>
        <taxon>Campylobacterales</taxon>
        <taxon>Sulfurimonadaceae</taxon>
        <taxon>Sulfurimonas</taxon>
    </lineage>
</organism>
<dbReference type="Pfam" id="PF11845">
    <property type="entry name" value="Tll0287-like"/>
    <property type="match status" value="1"/>
</dbReference>
<dbReference type="InterPro" id="IPR050706">
    <property type="entry name" value="Cyclic-di-GMP_PDE-like"/>
</dbReference>
<dbReference type="Pfam" id="PF00990">
    <property type="entry name" value="GGDEF"/>
    <property type="match status" value="1"/>
</dbReference>
<feature type="domain" description="EAL" evidence="2">
    <location>
        <begin position="605"/>
        <end position="851"/>
    </location>
</feature>
<evidence type="ECO:0000256" key="1">
    <source>
        <dbReference type="SAM" id="Phobius"/>
    </source>
</evidence>
<dbReference type="Gene3D" id="3.20.20.450">
    <property type="entry name" value="EAL domain"/>
    <property type="match status" value="1"/>
</dbReference>
<proteinExistence type="predicted"/>
<dbReference type="InterPro" id="IPR029016">
    <property type="entry name" value="GAF-like_dom_sf"/>
</dbReference>
<dbReference type="EMBL" id="SZPX01000003">
    <property type="protein sequence ID" value="TKI69977.1"/>
    <property type="molecule type" value="Genomic_DNA"/>
</dbReference>
<dbReference type="PANTHER" id="PTHR33121">
    <property type="entry name" value="CYCLIC DI-GMP PHOSPHODIESTERASE PDEF"/>
    <property type="match status" value="1"/>
</dbReference>
<dbReference type="Gene3D" id="3.30.70.270">
    <property type="match status" value="1"/>
</dbReference>
<evidence type="ECO:0000313" key="4">
    <source>
        <dbReference type="EMBL" id="TKI69977.1"/>
    </source>
</evidence>
<keyword evidence="1" id="KW-1133">Transmembrane helix</keyword>
<dbReference type="AlphaFoldDB" id="A0A4U2Z6W2"/>
<feature type="transmembrane region" description="Helical" evidence="1">
    <location>
        <begin position="208"/>
        <end position="230"/>
    </location>
</feature>
<dbReference type="InterPro" id="IPR035919">
    <property type="entry name" value="EAL_sf"/>
</dbReference>
<dbReference type="InterPro" id="IPR000160">
    <property type="entry name" value="GGDEF_dom"/>
</dbReference>
<name>A0A4U2Z6W2_9BACT</name>
<dbReference type="OrthoDB" id="5372181at2"/>
<dbReference type="SUPFAM" id="SSF141868">
    <property type="entry name" value="EAL domain-like"/>
    <property type="match status" value="1"/>
</dbReference>
<dbReference type="InterPro" id="IPR001633">
    <property type="entry name" value="EAL_dom"/>
</dbReference>
<dbReference type="InterPro" id="IPR021796">
    <property type="entry name" value="Tll0287-like_dom"/>
</dbReference>
<gene>
    <name evidence="4" type="ORF">FCU45_05020</name>
</gene>
<dbReference type="NCBIfam" id="TIGR00254">
    <property type="entry name" value="GGDEF"/>
    <property type="match status" value="1"/>
</dbReference>
<dbReference type="SUPFAM" id="SSF55073">
    <property type="entry name" value="Nucleotide cyclase"/>
    <property type="match status" value="1"/>
</dbReference>
<dbReference type="InterPro" id="IPR029787">
    <property type="entry name" value="Nucleotide_cyclase"/>
</dbReference>
<protein>
    <submittedName>
        <fullName evidence="4">EAL domain-containing protein</fullName>
    </submittedName>
</protein>
<feature type="transmembrane region" description="Helical" evidence="1">
    <location>
        <begin position="12"/>
        <end position="30"/>
    </location>
</feature>
<dbReference type="Proteomes" id="UP000309561">
    <property type="component" value="Unassembled WGS sequence"/>
</dbReference>
<evidence type="ECO:0000259" key="2">
    <source>
        <dbReference type="PROSITE" id="PS50883"/>
    </source>
</evidence>
<evidence type="ECO:0000259" key="3">
    <source>
        <dbReference type="PROSITE" id="PS50887"/>
    </source>
</evidence>
<comment type="caution">
    <text evidence="4">The sequence shown here is derived from an EMBL/GenBank/DDBJ whole genome shotgun (WGS) entry which is preliminary data.</text>
</comment>
<keyword evidence="1" id="KW-0812">Transmembrane</keyword>
<dbReference type="PROSITE" id="PS50887">
    <property type="entry name" value="GGDEF"/>
    <property type="match status" value="1"/>
</dbReference>
<feature type="domain" description="GGDEF" evidence="3">
    <location>
        <begin position="458"/>
        <end position="596"/>
    </location>
</feature>
<dbReference type="SUPFAM" id="SSF55781">
    <property type="entry name" value="GAF domain-like"/>
    <property type="match status" value="1"/>
</dbReference>